<name>A0A6P0GIX5_9ACTN</name>
<dbReference type="EMBL" id="JAAGWE010000022">
    <property type="protein sequence ID" value="NEM07101.1"/>
    <property type="molecule type" value="Genomic_DNA"/>
</dbReference>
<dbReference type="AlphaFoldDB" id="A0A6P0GIX5"/>
<dbReference type="InterPro" id="IPR016181">
    <property type="entry name" value="Acyl_CoA_acyltransferase"/>
</dbReference>
<dbReference type="RefSeq" id="WP_163477229.1">
    <property type="nucleotide sequence ID" value="NZ_JAAGWE010000022.1"/>
</dbReference>
<evidence type="ECO:0000259" key="1">
    <source>
        <dbReference type="PROSITE" id="PS51186"/>
    </source>
</evidence>
<dbReference type="PANTHER" id="PTHR42791:SF1">
    <property type="entry name" value="N-ACETYLTRANSFERASE DOMAIN-CONTAINING PROTEIN"/>
    <property type="match status" value="1"/>
</dbReference>
<accession>A0A6P0GIX5</accession>
<dbReference type="Pfam" id="PF00583">
    <property type="entry name" value="Acetyltransf_1"/>
    <property type="match status" value="1"/>
</dbReference>
<dbReference type="GO" id="GO:0016747">
    <property type="term" value="F:acyltransferase activity, transferring groups other than amino-acyl groups"/>
    <property type="evidence" value="ECO:0007669"/>
    <property type="project" value="InterPro"/>
</dbReference>
<comment type="caution">
    <text evidence="2">The sequence shown here is derived from an EMBL/GenBank/DDBJ whole genome shotgun (WGS) entry which is preliminary data.</text>
</comment>
<evidence type="ECO:0000313" key="2">
    <source>
        <dbReference type="EMBL" id="NEM07101.1"/>
    </source>
</evidence>
<organism evidence="2 3">
    <name type="scientific">Geodermatophilus normandii</name>
    <dbReference type="NCBI Taxonomy" id="1137989"/>
    <lineage>
        <taxon>Bacteria</taxon>
        <taxon>Bacillati</taxon>
        <taxon>Actinomycetota</taxon>
        <taxon>Actinomycetes</taxon>
        <taxon>Geodermatophilales</taxon>
        <taxon>Geodermatophilaceae</taxon>
        <taxon>Geodermatophilus</taxon>
    </lineage>
</organism>
<dbReference type="Proteomes" id="UP000471126">
    <property type="component" value="Unassembled WGS sequence"/>
</dbReference>
<dbReference type="PANTHER" id="PTHR42791">
    <property type="entry name" value="GNAT FAMILY ACETYLTRANSFERASE"/>
    <property type="match status" value="1"/>
</dbReference>
<dbReference type="Gene3D" id="3.40.630.30">
    <property type="match status" value="1"/>
</dbReference>
<dbReference type="InterPro" id="IPR052523">
    <property type="entry name" value="Trichothecene_AcTrans"/>
</dbReference>
<protein>
    <submittedName>
        <fullName evidence="2">GNAT family N-acetyltransferase</fullName>
    </submittedName>
</protein>
<proteinExistence type="predicted"/>
<dbReference type="PROSITE" id="PS51186">
    <property type="entry name" value="GNAT"/>
    <property type="match status" value="1"/>
</dbReference>
<sequence>MVQESGSTVRPATAADRAQLARILTAAFADDPVFSFLFAPAMPRREARVRRMFALEARRSEDRDGTWLAEQAGAAVWFPPGRWRSTTWEDVRDGPGWMRLFGRQLRPAQEARSVMETHHRLLPDHWYLLYVGVEPGRQGRGLGSALLRPVLAQCDRTGTPAYLEASCERNRHLYARHGFVERDPLPVTAAGLTVFPMWRDPA</sequence>
<gene>
    <name evidence="2" type="ORF">GCU54_13900</name>
</gene>
<dbReference type="InterPro" id="IPR000182">
    <property type="entry name" value="GNAT_dom"/>
</dbReference>
<dbReference type="CDD" id="cd04301">
    <property type="entry name" value="NAT_SF"/>
    <property type="match status" value="1"/>
</dbReference>
<evidence type="ECO:0000313" key="3">
    <source>
        <dbReference type="Proteomes" id="UP000471126"/>
    </source>
</evidence>
<feature type="domain" description="N-acetyltransferase" evidence="1">
    <location>
        <begin position="7"/>
        <end position="202"/>
    </location>
</feature>
<dbReference type="SUPFAM" id="SSF55729">
    <property type="entry name" value="Acyl-CoA N-acyltransferases (Nat)"/>
    <property type="match status" value="1"/>
</dbReference>
<keyword evidence="2" id="KW-0808">Transferase</keyword>
<reference evidence="2 3" key="1">
    <citation type="submission" date="2019-12" db="EMBL/GenBank/DDBJ databases">
        <title>WGS of CPCC 203550 I12A-02606.</title>
        <authorList>
            <person name="Jiang Z."/>
        </authorList>
    </citation>
    <scope>NUCLEOTIDE SEQUENCE [LARGE SCALE GENOMIC DNA]</scope>
    <source>
        <strain evidence="2 3">I12A-02606</strain>
    </source>
</reference>